<gene>
    <name evidence="3" type="ORF">KFL_009350040</name>
</gene>
<dbReference type="PANTHER" id="PTHR45856:SF11">
    <property type="entry name" value="FUNGAL LIPASE-LIKE DOMAIN-CONTAINING PROTEIN"/>
    <property type="match status" value="1"/>
</dbReference>
<evidence type="ECO:0000313" key="4">
    <source>
        <dbReference type="Proteomes" id="UP000054558"/>
    </source>
</evidence>
<keyword evidence="1" id="KW-0812">Transmembrane</keyword>
<evidence type="ECO:0000313" key="3">
    <source>
        <dbReference type="EMBL" id="GAQ92158.1"/>
    </source>
</evidence>
<feature type="domain" description="Fungal lipase-type" evidence="2">
    <location>
        <begin position="229"/>
        <end position="360"/>
    </location>
</feature>
<evidence type="ECO:0000256" key="1">
    <source>
        <dbReference type="SAM" id="Phobius"/>
    </source>
</evidence>
<dbReference type="OrthoDB" id="426718at2759"/>
<feature type="transmembrane region" description="Helical" evidence="1">
    <location>
        <begin position="666"/>
        <end position="691"/>
    </location>
</feature>
<feature type="domain" description="Fungal lipase-type" evidence="2">
    <location>
        <begin position="87"/>
        <end position="225"/>
    </location>
</feature>
<protein>
    <recommendedName>
        <fullName evidence="2">Fungal lipase-type domain-containing protein</fullName>
    </recommendedName>
</protein>
<dbReference type="Gene3D" id="3.40.50.1820">
    <property type="entry name" value="alpha/beta hydrolase"/>
    <property type="match status" value="2"/>
</dbReference>
<evidence type="ECO:0000259" key="2">
    <source>
        <dbReference type="Pfam" id="PF01764"/>
    </source>
</evidence>
<keyword evidence="1" id="KW-0472">Membrane</keyword>
<dbReference type="EMBL" id="DF237884">
    <property type="protein sequence ID" value="GAQ92158.1"/>
    <property type="molecule type" value="Genomic_DNA"/>
</dbReference>
<sequence length="718" mass="78151">METREWSFLLDMACASEIAYWPLKKILDHWFTRLGSRRIQRGPRHKDDVVRTQVVDLMCKSERMPRRTEEATMDAVMVSIEYSGALVLAFRGTETIENVLTNTKTNLGAINANIATGIMVHRGFQMHHRTLMKAVIDEITRYVHGEGDDVIFTGHSLGASACLMSAFACAIDPVISDFMKHVRVRCITFGSPKIGTRDFSEWSDDLVPDTIRVVNGGDIVTKLPRHMYHTIENVLIDTKTDLGAINANIATGIMVHRGFQMHHRTLMTAVIDEITRYVHGGGDDVIFTGHSLGASACLMSAFACAIDPVISDFMKNVRVRCITFGSPKIGTRDFSEWSDDIVPGTIRVVNGGDIVTKLPRHMYHVGRVVDLANARAPPCLKCHKLENYIVALVKRLPGILVAQVEDSEYIRSRMGLFGKNKKSVNATLNALSETFLNSVVEVKNSCHASSSASNIVNVIAQGTADNAKAVLDCMAVAGKFGFDPSKCSSFVATNKIGSIKQGIKVNLTSDCKLDSTDVKNLQANMENALTQKNDQVNDGVATALNDLVNVLGGSDSSKTYSQSVHDMVQRSFTTDVVNETITNLTGSNILSIAAIGLAYQEVGGVEMSIESTAMVSAMTKNKTIADALDTFKQKVDQDNSEQTKGLTDIIDSVGATVGGIFKTMSWVWIAVVCVGGVIVLWGLWVGLRFLLSPAGQDGAREIAKAGADKIRDTPIIPV</sequence>
<dbReference type="SUPFAM" id="SSF53474">
    <property type="entry name" value="alpha/beta-Hydrolases"/>
    <property type="match status" value="2"/>
</dbReference>
<organism evidence="3 4">
    <name type="scientific">Klebsormidium nitens</name>
    <name type="common">Green alga</name>
    <name type="synonym">Ulothrix nitens</name>
    <dbReference type="NCBI Taxonomy" id="105231"/>
    <lineage>
        <taxon>Eukaryota</taxon>
        <taxon>Viridiplantae</taxon>
        <taxon>Streptophyta</taxon>
        <taxon>Klebsormidiophyceae</taxon>
        <taxon>Klebsormidiales</taxon>
        <taxon>Klebsormidiaceae</taxon>
        <taxon>Klebsormidium</taxon>
    </lineage>
</organism>
<dbReference type="AlphaFoldDB" id="A0A1Y1IV78"/>
<dbReference type="GO" id="GO:0006629">
    <property type="term" value="P:lipid metabolic process"/>
    <property type="evidence" value="ECO:0007669"/>
    <property type="project" value="InterPro"/>
</dbReference>
<dbReference type="InterPro" id="IPR029058">
    <property type="entry name" value="AB_hydrolase_fold"/>
</dbReference>
<dbReference type="PANTHER" id="PTHR45856">
    <property type="entry name" value="ALPHA/BETA-HYDROLASES SUPERFAMILY PROTEIN"/>
    <property type="match status" value="1"/>
</dbReference>
<dbReference type="InterPro" id="IPR051218">
    <property type="entry name" value="Sec_MonoDiacylglyc_Lipase"/>
</dbReference>
<dbReference type="Pfam" id="PF01764">
    <property type="entry name" value="Lipase_3"/>
    <property type="match status" value="2"/>
</dbReference>
<dbReference type="CDD" id="cd00519">
    <property type="entry name" value="Lipase_3"/>
    <property type="match status" value="2"/>
</dbReference>
<reference evidence="3 4" key="1">
    <citation type="journal article" date="2014" name="Nat. Commun.">
        <title>Klebsormidium flaccidum genome reveals primary factors for plant terrestrial adaptation.</title>
        <authorList>
            <person name="Hori K."/>
            <person name="Maruyama F."/>
            <person name="Fujisawa T."/>
            <person name="Togashi T."/>
            <person name="Yamamoto N."/>
            <person name="Seo M."/>
            <person name="Sato S."/>
            <person name="Yamada T."/>
            <person name="Mori H."/>
            <person name="Tajima N."/>
            <person name="Moriyama T."/>
            <person name="Ikeuchi M."/>
            <person name="Watanabe M."/>
            <person name="Wada H."/>
            <person name="Kobayashi K."/>
            <person name="Saito M."/>
            <person name="Masuda T."/>
            <person name="Sasaki-Sekimoto Y."/>
            <person name="Mashiguchi K."/>
            <person name="Awai K."/>
            <person name="Shimojima M."/>
            <person name="Masuda S."/>
            <person name="Iwai M."/>
            <person name="Nobusawa T."/>
            <person name="Narise T."/>
            <person name="Kondo S."/>
            <person name="Saito H."/>
            <person name="Sato R."/>
            <person name="Murakawa M."/>
            <person name="Ihara Y."/>
            <person name="Oshima-Yamada Y."/>
            <person name="Ohtaka K."/>
            <person name="Satoh M."/>
            <person name="Sonobe K."/>
            <person name="Ishii M."/>
            <person name="Ohtani R."/>
            <person name="Kanamori-Sato M."/>
            <person name="Honoki R."/>
            <person name="Miyazaki D."/>
            <person name="Mochizuki H."/>
            <person name="Umetsu J."/>
            <person name="Higashi K."/>
            <person name="Shibata D."/>
            <person name="Kamiya Y."/>
            <person name="Sato N."/>
            <person name="Nakamura Y."/>
            <person name="Tabata S."/>
            <person name="Ida S."/>
            <person name="Kurokawa K."/>
            <person name="Ohta H."/>
        </authorList>
    </citation>
    <scope>NUCLEOTIDE SEQUENCE [LARGE SCALE GENOMIC DNA]</scope>
    <source>
        <strain evidence="3 4">NIES-2285</strain>
    </source>
</reference>
<keyword evidence="4" id="KW-1185">Reference proteome</keyword>
<dbReference type="Proteomes" id="UP000054558">
    <property type="component" value="Unassembled WGS sequence"/>
</dbReference>
<dbReference type="InterPro" id="IPR002921">
    <property type="entry name" value="Fungal_lipase-type"/>
</dbReference>
<name>A0A1Y1IV78_KLENI</name>
<proteinExistence type="predicted"/>
<accession>A0A1Y1IV78</accession>
<keyword evidence="1" id="KW-1133">Transmembrane helix</keyword>